<evidence type="ECO:0000313" key="3">
    <source>
        <dbReference type="Proteomes" id="UP000265703"/>
    </source>
</evidence>
<proteinExistence type="predicted"/>
<protein>
    <recommendedName>
        <fullName evidence="1">C2H2-type domain-containing protein</fullName>
    </recommendedName>
</protein>
<dbReference type="InterPro" id="IPR011335">
    <property type="entry name" value="Restrct_endonuc-II-like"/>
</dbReference>
<dbReference type="EMBL" id="QKYT01000184">
    <property type="protein sequence ID" value="RIA90367.1"/>
    <property type="molecule type" value="Genomic_DNA"/>
</dbReference>
<dbReference type="InterPro" id="IPR012296">
    <property type="entry name" value="Nuclease_put_TT1808"/>
</dbReference>
<dbReference type="CDD" id="cd06260">
    <property type="entry name" value="DUF820-like"/>
    <property type="match status" value="1"/>
</dbReference>
<dbReference type="PROSITE" id="PS00028">
    <property type="entry name" value="ZINC_FINGER_C2H2_1"/>
    <property type="match status" value="1"/>
</dbReference>
<keyword evidence="3" id="KW-1185">Reference proteome</keyword>
<sequence length="245" mass="28084">MRKKLDLDNLDLNRAYTKEELKIINNNLKVQTNFENERLIPIPQNPIAKEAIIQEISRQLGNWNIQTGQGGLVTTSQGGFNFSASNRRNKIIAPDIAFTPDTTYITLNQKQLWSFNGQPFTPIFVVEVAVVTSDAILNAIDNRMKNDYFAINTSVKLGWIIDPMNIIWVYKKENNEKFPTRHKCDWDDLDGGNVLPGFTLEISKINDIMLLGDDDEVEEGEKCPYCDSILNSVFNMMRHMKKMHN</sequence>
<accession>A0A397T2Q4</accession>
<dbReference type="STRING" id="658196.A0A397T2Q4"/>
<dbReference type="OrthoDB" id="88517at2759"/>
<dbReference type="SUPFAM" id="SSF52980">
    <property type="entry name" value="Restriction endonuclease-like"/>
    <property type="match status" value="1"/>
</dbReference>
<dbReference type="Proteomes" id="UP000265703">
    <property type="component" value="Unassembled WGS sequence"/>
</dbReference>
<dbReference type="InterPro" id="IPR008538">
    <property type="entry name" value="Uma2"/>
</dbReference>
<comment type="caution">
    <text evidence="2">The sequence shown here is derived from an EMBL/GenBank/DDBJ whole genome shotgun (WGS) entry which is preliminary data.</text>
</comment>
<dbReference type="GO" id="GO:0006302">
    <property type="term" value="P:double-strand break repair"/>
    <property type="evidence" value="ECO:0007669"/>
    <property type="project" value="UniProtKB-ARBA"/>
</dbReference>
<organism evidence="2 3">
    <name type="scientific">Glomus cerebriforme</name>
    <dbReference type="NCBI Taxonomy" id="658196"/>
    <lineage>
        <taxon>Eukaryota</taxon>
        <taxon>Fungi</taxon>
        <taxon>Fungi incertae sedis</taxon>
        <taxon>Mucoromycota</taxon>
        <taxon>Glomeromycotina</taxon>
        <taxon>Glomeromycetes</taxon>
        <taxon>Glomerales</taxon>
        <taxon>Glomeraceae</taxon>
        <taxon>Glomus</taxon>
    </lineage>
</organism>
<name>A0A397T2Q4_9GLOM</name>
<evidence type="ECO:0000259" key="1">
    <source>
        <dbReference type="PROSITE" id="PS00028"/>
    </source>
</evidence>
<dbReference type="Pfam" id="PF05685">
    <property type="entry name" value="Uma2"/>
    <property type="match status" value="1"/>
</dbReference>
<dbReference type="Gene3D" id="3.90.1570.10">
    <property type="entry name" value="tt1808, chain A"/>
    <property type="match status" value="1"/>
</dbReference>
<dbReference type="InterPro" id="IPR013087">
    <property type="entry name" value="Znf_C2H2_type"/>
</dbReference>
<gene>
    <name evidence="2" type="ORF">C1645_737930</name>
</gene>
<reference evidence="2 3" key="1">
    <citation type="submission" date="2018-06" db="EMBL/GenBank/DDBJ databases">
        <title>Comparative genomics reveals the genomic features of Rhizophagus irregularis, R. cerebriforme, R. diaphanum and Gigaspora rosea, and their symbiotic lifestyle signature.</title>
        <authorList>
            <person name="Morin E."/>
            <person name="San Clemente H."/>
            <person name="Chen E.C.H."/>
            <person name="De La Providencia I."/>
            <person name="Hainaut M."/>
            <person name="Kuo A."/>
            <person name="Kohler A."/>
            <person name="Murat C."/>
            <person name="Tang N."/>
            <person name="Roy S."/>
            <person name="Loubradou J."/>
            <person name="Henrissat B."/>
            <person name="Grigoriev I.V."/>
            <person name="Corradi N."/>
            <person name="Roux C."/>
            <person name="Martin F.M."/>
        </authorList>
    </citation>
    <scope>NUCLEOTIDE SEQUENCE [LARGE SCALE GENOMIC DNA]</scope>
    <source>
        <strain evidence="2 3">DAOM 227022</strain>
    </source>
</reference>
<evidence type="ECO:0000313" key="2">
    <source>
        <dbReference type="EMBL" id="RIA90367.1"/>
    </source>
</evidence>
<feature type="domain" description="C2H2-type" evidence="1">
    <location>
        <begin position="223"/>
        <end position="244"/>
    </location>
</feature>
<dbReference type="AlphaFoldDB" id="A0A397T2Q4"/>